<evidence type="ECO:0000256" key="3">
    <source>
        <dbReference type="ARBA" id="ARBA00023274"/>
    </source>
</evidence>
<dbReference type="GO" id="GO:0003735">
    <property type="term" value="F:structural constituent of ribosome"/>
    <property type="evidence" value="ECO:0007669"/>
    <property type="project" value="InterPro"/>
</dbReference>
<reference evidence="9 10" key="1">
    <citation type="submission" date="2015-01" db="EMBL/GenBank/DDBJ databases">
        <title>The Genome Sequence of Capronia semiimmersa CBS27337.</title>
        <authorList>
            <consortium name="The Broad Institute Genomics Platform"/>
            <person name="Cuomo C."/>
            <person name="de Hoog S."/>
            <person name="Gorbushina A."/>
            <person name="Stielow B."/>
            <person name="Teixiera M."/>
            <person name="Abouelleil A."/>
            <person name="Chapman S.B."/>
            <person name="Priest M."/>
            <person name="Young S.K."/>
            <person name="Wortman J."/>
            <person name="Nusbaum C."/>
            <person name="Birren B."/>
        </authorList>
    </citation>
    <scope>NUCLEOTIDE SEQUENCE [LARGE SCALE GENOMIC DNA]</scope>
    <source>
        <strain evidence="9 10">CBS 27337</strain>
    </source>
</reference>
<evidence type="ECO:0000256" key="5">
    <source>
        <dbReference type="ARBA" id="ARBA00042916"/>
    </source>
</evidence>
<evidence type="ECO:0000259" key="8">
    <source>
        <dbReference type="SMART" id="SM01403"/>
    </source>
</evidence>
<dbReference type="GO" id="GO:1990904">
    <property type="term" value="C:ribonucleoprotein complex"/>
    <property type="evidence" value="ECO:0007669"/>
    <property type="project" value="UniProtKB-KW"/>
</dbReference>
<keyword evidence="3" id="KW-0687">Ribonucleoprotein</keyword>
<evidence type="ECO:0000256" key="4">
    <source>
        <dbReference type="ARBA" id="ARBA00035261"/>
    </source>
</evidence>
<dbReference type="HOGENOM" id="CLU_051208_0_0_1"/>
<dbReference type="FunFam" id="3.30.70.600:FF:000003">
    <property type="entry name" value="30S ribosomal protein S10"/>
    <property type="match status" value="1"/>
</dbReference>
<accession>A0A0D2GH32</accession>
<dbReference type="Proteomes" id="UP000054266">
    <property type="component" value="Unassembled WGS sequence"/>
</dbReference>
<dbReference type="AlphaFoldDB" id="A0A0D2GH32"/>
<keyword evidence="10" id="KW-1185">Reference proteome</keyword>
<dbReference type="Pfam" id="PF00338">
    <property type="entry name" value="Ribosomal_S10"/>
    <property type="match status" value="1"/>
</dbReference>
<dbReference type="InterPro" id="IPR001848">
    <property type="entry name" value="Ribosomal_uS10"/>
</dbReference>
<protein>
    <recommendedName>
        <fullName evidence="4">Small ribosomal subunit protein uS10m</fullName>
    </recommendedName>
    <alternativeName>
        <fullName evidence="5">37S ribosomal protein S10, mitochondrial</fullName>
    </alternativeName>
    <alternativeName>
        <fullName evidence="6">Mitochondrial ribosomal small subunit protein 10</fullName>
    </alternativeName>
</protein>
<feature type="compositionally biased region" description="Low complexity" evidence="7">
    <location>
        <begin position="34"/>
        <end position="47"/>
    </location>
</feature>
<gene>
    <name evidence="9" type="ORF">PV04_03694</name>
</gene>
<dbReference type="InterPro" id="IPR027486">
    <property type="entry name" value="Ribosomal_uS10_dom"/>
</dbReference>
<organism evidence="9 10">
    <name type="scientific">Phialophora macrospora</name>
    <dbReference type="NCBI Taxonomy" id="1851006"/>
    <lineage>
        <taxon>Eukaryota</taxon>
        <taxon>Fungi</taxon>
        <taxon>Dikarya</taxon>
        <taxon>Ascomycota</taxon>
        <taxon>Pezizomycotina</taxon>
        <taxon>Eurotiomycetes</taxon>
        <taxon>Chaetothyriomycetidae</taxon>
        <taxon>Chaetothyriales</taxon>
        <taxon>Herpotrichiellaceae</taxon>
        <taxon>Phialophora</taxon>
    </lineage>
</organism>
<dbReference type="GO" id="GO:0005840">
    <property type="term" value="C:ribosome"/>
    <property type="evidence" value="ECO:0007669"/>
    <property type="project" value="UniProtKB-KW"/>
</dbReference>
<feature type="region of interest" description="Disordered" evidence="7">
    <location>
        <begin position="93"/>
        <end position="185"/>
    </location>
</feature>
<feature type="compositionally biased region" description="Polar residues" evidence="7">
    <location>
        <begin position="127"/>
        <end position="139"/>
    </location>
</feature>
<feature type="compositionally biased region" description="Basic and acidic residues" evidence="7">
    <location>
        <begin position="48"/>
        <end position="58"/>
    </location>
</feature>
<dbReference type="Gene3D" id="3.30.70.600">
    <property type="entry name" value="Ribosomal protein S10 domain"/>
    <property type="match status" value="1"/>
</dbReference>
<evidence type="ECO:0000256" key="6">
    <source>
        <dbReference type="ARBA" id="ARBA00078476"/>
    </source>
</evidence>
<evidence type="ECO:0000256" key="7">
    <source>
        <dbReference type="SAM" id="MobiDB-lite"/>
    </source>
</evidence>
<feature type="compositionally biased region" description="Basic and acidic residues" evidence="7">
    <location>
        <begin position="370"/>
        <end position="382"/>
    </location>
</feature>
<evidence type="ECO:0000313" key="10">
    <source>
        <dbReference type="Proteomes" id="UP000054266"/>
    </source>
</evidence>
<dbReference type="GO" id="GO:0006412">
    <property type="term" value="P:translation"/>
    <property type="evidence" value="ECO:0007669"/>
    <property type="project" value="InterPro"/>
</dbReference>
<feature type="region of interest" description="Disordered" evidence="7">
    <location>
        <begin position="363"/>
        <end position="389"/>
    </location>
</feature>
<dbReference type="HAMAP" id="MF_00508">
    <property type="entry name" value="Ribosomal_uS10"/>
    <property type="match status" value="1"/>
</dbReference>
<dbReference type="NCBIfam" id="TIGR01049">
    <property type="entry name" value="rpsJ_bact"/>
    <property type="match status" value="1"/>
</dbReference>
<proteinExistence type="inferred from homology"/>
<comment type="similarity">
    <text evidence="1">Belongs to the universal ribosomal protein uS10 family.</text>
</comment>
<name>A0A0D2GH32_9EURO</name>
<dbReference type="PANTHER" id="PTHR11700">
    <property type="entry name" value="30S RIBOSOMAL PROTEIN S10 FAMILY MEMBER"/>
    <property type="match status" value="1"/>
</dbReference>
<feature type="compositionally biased region" description="Basic and acidic residues" evidence="7">
    <location>
        <begin position="93"/>
        <end position="104"/>
    </location>
</feature>
<dbReference type="InterPro" id="IPR036838">
    <property type="entry name" value="Ribosomal_uS10_dom_sf"/>
</dbReference>
<evidence type="ECO:0000313" key="9">
    <source>
        <dbReference type="EMBL" id="KIW71539.1"/>
    </source>
</evidence>
<dbReference type="STRING" id="5601.A0A0D2GH32"/>
<feature type="domain" description="Small ribosomal subunit protein uS10" evidence="8">
    <location>
        <begin position="212"/>
        <end position="309"/>
    </location>
</feature>
<dbReference type="EMBL" id="KN846957">
    <property type="protein sequence ID" value="KIW71539.1"/>
    <property type="molecule type" value="Genomic_DNA"/>
</dbReference>
<dbReference type="SUPFAM" id="SSF54999">
    <property type="entry name" value="Ribosomal protein S10"/>
    <property type="match status" value="1"/>
</dbReference>
<feature type="compositionally biased region" description="Polar residues" evidence="7">
    <location>
        <begin position="157"/>
        <end position="173"/>
    </location>
</feature>
<keyword evidence="2 9" id="KW-0689">Ribosomal protein</keyword>
<feature type="region of interest" description="Disordered" evidence="7">
    <location>
        <begin position="15"/>
        <end position="81"/>
    </location>
</feature>
<evidence type="ECO:0000256" key="2">
    <source>
        <dbReference type="ARBA" id="ARBA00022980"/>
    </source>
</evidence>
<evidence type="ECO:0000256" key="1">
    <source>
        <dbReference type="ARBA" id="ARBA00007102"/>
    </source>
</evidence>
<sequence>MSAPRCLRVAIEACRPPKSSTVGLRPRFAAPSQTARTTSTRPFSTTRSRQEKDDKNKPVEAQTGPIDITAGFSMPEPGSITISEPINIEKSAEQKDGNEHERGAGKPKHTATSIHSEKTKPEIVSEAQAQALRQTSAPASPTRAHASSGPADAPPSLSRQSATSSPPESSIGLTPSAPVLDENTKPNVPPNVLAAYRTPLYHPLTHGIPVAQLQLRSFSTRNLEFFADFCVRAAYYLSLPCTGPTPLPKKIERWTVLKSNFVHKKSQENFERITMKRLITVYDGAPEVVETWLAFVRRWQFYGVGMKANVWGWESTDVASKMDADFSNLEKELDDKLRLFGFNKHVGAKRDLLGLMERQHHRREGVGMSEVREKAREKDPNDPKLVAHF</sequence>
<dbReference type="SMART" id="SM01403">
    <property type="entry name" value="Ribosomal_S10"/>
    <property type="match status" value="1"/>
</dbReference>